<dbReference type="HOGENOM" id="CLU_3142993_0_0_1"/>
<comment type="caution">
    <text evidence="1">The sequence shown here is derived from an EMBL/GenBank/DDBJ whole genome shotgun (WGS) entry which is preliminary data.</text>
</comment>
<sequence length="49" mass="5652">MQTDGFGAEQRYKTMRDCFAQTYRGEGRERVLEGYRADSVEGHAFRTSS</sequence>
<dbReference type="eggNOG" id="KOG0758">
    <property type="taxonomic scope" value="Eukaryota"/>
</dbReference>
<dbReference type="EMBL" id="AMYD01003960">
    <property type="protein sequence ID" value="EQB44569.1"/>
    <property type="molecule type" value="Genomic_DNA"/>
</dbReference>
<gene>
    <name evidence="1" type="ORF">CGLO_16675</name>
</gene>
<accession>T0JYL0</accession>
<protein>
    <submittedName>
        <fullName evidence="1">Uncharacterized protein</fullName>
    </submittedName>
</protein>
<dbReference type="AlphaFoldDB" id="T0JYL0"/>
<reference evidence="2" key="1">
    <citation type="journal article" date="2013" name="Mol. Plant Microbe Interact.">
        <title>Global aspects of pacC regulation of pathogenicity genes in Colletotrichum gloeosporioides as revealed by transcriptome analysis.</title>
        <authorList>
            <person name="Alkan N."/>
            <person name="Meng X."/>
            <person name="Friedlander G."/>
            <person name="Reuveni E."/>
            <person name="Sukno S."/>
            <person name="Sherman A."/>
            <person name="Thon M."/>
            <person name="Fluhr R."/>
            <person name="Prusky D."/>
        </authorList>
    </citation>
    <scope>NUCLEOTIDE SEQUENCE [LARGE SCALE GENOMIC DNA]</scope>
    <source>
        <strain evidence="2">Cg-14</strain>
    </source>
</reference>
<evidence type="ECO:0000313" key="1">
    <source>
        <dbReference type="EMBL" id="EQB44569.1"/>
    </source>
</evidence>
<proteinExistence type="predicted"/>
<dbReference type="Proteomes" id="UP000015530">
    <property type="component" value="Unassembled WGS sequence"/>
</dbReference>
<organism evidence="1 2">
    <name type="scientific">Colletotrichum gloeosporioides (strain Cg-14)</name>
    <name type="common">Anthracnose fungus</name>
    <name type="synonym">Glomerella cingulata</name>
    <dbReference type="NCBI Taxonomy" id="1237896"/>
    <lineage>
        <taxon>Eukaryota</taxon>
        <taxon>Fungi</taxon>
        <taxon>Dikarya</taxon>
        <taxon>Ascomycota</taxon>
        <taxon>Pezizomycotina</taxon>
        <taxon>Sordariomycetes</taxon>
        <taxon>Hypocreomycetidae</taxon>
        <taxon>Glomerellales</taxon>
        <taxon>Glomerellaceae</taxon>
        <taxon>Colletotrichum</taxon>
        <taxon>Colletotrichum gloeosporioides species complex</taxon>
    </lineage>
</organism>
<evidence type="ECO:0000313" key="2">
    <source>
        <dbReference type="Proteomes" id="UP000015530"/>
    </source>
</evidence>
<name>T0JYL0_COLGC</name>